<evidence type="ECO:0000313" key="2">
    <source>
        <dbReference type="Proteomes" id="UP000269591"/>
    </source>
</evidence>
<keyword evidence="2" id="KW-1185">Reference proteome</keyword>
<gene>
    <name evidence="1" type="ORF">DMP06_03320</name>
</gene>
<name>A0A3N0B380_9ACTN</name>
<dbReference type="EMBL" id="QIBX01000003">
    <property type="protein sequence ID" value="RNL41036.1"/>
    <property type="molecule type" value="Genomic_DNA"/>
</dbReference>
<organism evidence="1 2">
    <name type="scientific">Slackia equolifaciens</name>
    <dbReference type="NCBI Taxonomy" id="498718"/>
    <lineage>
        <taxon>Bacteria</taxon>
        <taxon>Bacillati</taxon>
        <taxon>Actinomycetota</taxon>
        <taxon>Coriobacteriia</taxon>
        <taxon>Eggerthellales</taxon>
        <taxon>Eggerthellaceae</taxon>
        <taxon>Slackia</taxon>
    </lineage>
</organism>
<dbReference type="RefSeq" id="WP_123208320.1">
    <property type="nucleotide sequence ID" value="NZ_JBHTHO010000001.1"/>
</dbReference>
<comment type="caution">
    <text evidence="1">The sequence shown here is derived from an EMBL/GenBank/DDBJ whole genome shotgun (WGS) entry which is preliminary data.</text>
</comment>
<accession>A0A3N0B380</accession>
<dbReference type="Proteomes" id="UP000269591">
    <property type="component" value="Unassembled WGS sequence"/>
</dbReference>
<reference evidence="2" key="1">
    <citation type="submission" date="2018-05" db="EMBL/GenBank/DDBJ databases">
        <title>Genome Sequencing of selected type strains of the family Eggerthellaceae.</title>
        <authorList>
            <person name="Danylec N."/>
            <person name="Stoll D.A."/>
            <person name="Doetsch A."/>
            <person name="Huch M."/>
        </authorList>
    </citation>
    <scope>NUCLEOTIDE SEQUENCE [LARGE SCALE GENOMIC DNA]</scope>
    <source>
        <strain evidence="2">DSM 24851</strain>
    </source>
</reference>
<dbReference type="AlphaFoldDB" id="A0A3N0B380"/>
<proteinExistence type="predicted"/>
<dbReference type="OrthoDB" id="3177257at2"/>
<protein>
    <submittedName>
        <fullName evidence="1">Uncharacterized protein</fullName>
    </submittedName>
</protein>
<evidence type="ECO:0000313" key="1">
    <source>
        <dbReference type="EMBL" id="RNL41036.1"/>
    </source>
</evidence>
<sequence>MVLIDVEALQDYLMDYCGSAAFSGFPAAIIDVAEIESMSGEELCEKAEELGVDLRQFIVEKGRDDLPFA</sequence>